<organism evidence="3">
    <name type="scientific">Harpegnathos saltator</name>
    <name type="common">Jerdon's jumping ant</name>
    <dbReference type="NCBI Taxonomy" id="610380"/>
    <lineage>
        <taxon>Eukaryota</taxon>
        <taxon>Metazoa</taxon>
        <taxon>Ecdysozoa</taxon>
        <taxon>Arthropoda</taxon>
        <taxon>Hexapoda</taxon>
        <taxon>Insecta</taxon>
        <taxon>Pterygota</taxon>
        <taxon>Neoptera</taxon>
        <taxon>Endopterygota</taxon>
        <taxon>Hymenoptera</taxon>
        <taxon>Apocrita</taxon>
        <taxon>Aculeata</taxon>
        <taxon>Formicoidea</taxon>
        <taxon>Formicidae</taxon>
        <taxon>Ponerinae</taxon>
        <taxon>Ponerini</taxon>
        <taxon>Harpegnathos</taxon>
    </lineage>
</organism>
<gene>
    <name evidence="2" type="ORF">EAI_02992</name>
</gene>
<reference evidence="2 3" key="1">
    <citation type="journal article" date="2010" name="Science">
        <title>Genomic comparison of the ants Camponotus floridanus and Harpegnathos saltator.</title>
        <authorList>
            <person name="Bonasio R."/>
            <person name="Zhang G."/>
            <person name="Ye C."/>
            <person name="Mutti N.S."/>
            <person name="Fang X."/>
            <person name="Qin N."/>
            <person name="Donahue G."/>
            <person name="Yang P."/>
            <person name="Li Q."/>
            <person name="Li C."/>
            <person name="Zhang P."/>
            <person name="Huang Z."/>
            <person name="Berger S.L."/>
            <person name="Reinberg D."/>
            <person name="Wang J."/>
            <person name="Liebig J."/>
        </authorList>
    </citation>
    <scope>NUCLEOTIDE SEQUENCE [LARGE SCALE GENOMIC DNA]</scope>
    <source>
        <strain evidence="2 3">R22 G/1</strain>
    </source>
</reference>
<feature type="chain" id="PRO_5003158034" evidence="1">
    <location>
        <begin position="20"/>
        <end position="62"/>
    </location>
</feature>
<protein>
    <submittedName>
        <fullName evidence="2">Uncharacterized protein</fullName>
    </submittedName>
</protein>
<accession>E2BF50</accession>
<keyword evidence="1" id="KW-0732">Signal</keyword>
<evidence type="ECO:0000313" key="3">
    <source>
        <dbReference type="Proteomes" id="UP000008237"/>
    </source>
</evidence>
<dbReference type="AlphaFoldDB" id="E2BF50"/>
<sequence>MKTIVIIISVLAVMTVVYGYNEERSEKFLRNLSKCEKSPTRLQGGKYIQGVLDLLETKNCED</sequence>
<dbReference type="OrthoDB" id="7554597at2759"/>
<proteinExistence type="predicted"/>
<dbReference type="Proteomes" id="UP000008237">
    <property type="component" value="Unassembled WGS sequence"/>
</dbReference>
<keyword evidence="3" id="KW-1185">Reference proteome</keyword>
<dbReference type="InParanoid" id="E2BF50"/>
<dbReference type="EMBL" id="GL447928">
    <property type="protein sequence ID" value="EFN85683.1"/>
    <property type="molecule type" value="Genomic_DNA"/>
</dbReference>
<feature type="signal peptide" evidence="1">
    <location>
        <begin position="1"/>
        <end position="19"/>
    </location>
</feature>
<evidence type="ECO:0000256" key="1">
    <source>
        <dbReference type="SAM" id="SignalP"/>
    </source>
</evidence>
<name>E2BF50_HARSA</name>
<evidence type="ECO:0000313" key="2">
    <source>
        <dbReference type="EMBL" id="EFN85683.1"/>
    </source>
</evidence>